<name>A0A195AZF7_9HYME</name>
<feature type="region of interest" description="Disordered" evidence="1">
    <location>
        <begin position="1"/>
        <end position="23"/>
    </location>
</feature>
<reference evidence="2 3" key="1">
    <citation type="submission" date="2015-09" db="EMBL/GenBank/DDBJ databases">
        <title>Atta colombica WGS genome.</title>
        <authorList>
            <person name="Nygaard S."/>
            <person name="Hu H."/>
            <person name="Boomsma J."/>
            <person name="Zhang G."/>
        </authorList>
    </citation>
    <scope>NUCLEOTIDE SEQUENCE [LARGE SCALE GENOMIC DNA]</scope>
    <source>
        <strain evidence="2">Treedump-2</strain>
        <tissue evidence="2">Whole body</tissue>
    </source>
</reference>
<dbReference type="EMBL" id="KQ976694">
    <property type="protein sequence ID" value="KYM77586.1"/>
    <property type="molecule type" value="Genomic_DNA"/>
</dbReference>
<sequence length="75" mass="8316">MAAENVGRYGDKGGESGGGLTARSNRMVNTSLARYCTPVTKRWSGEIAGYYFIPPLRQLLRNGLHFEFQITLCDC</sequence>
<evidence type="ECO:0000313" key="3">
    <source>
        <dbReference type="Proteomes" id="UP000078540"/>
    </source>
</evidence>
<organism evidence="2 3">
    <name type="scientific">Atta colombica</name>
    <dbReference type="NCBI Taxonomy" id="520822"/>
    <lineage>
        <taxon>Eukaryota</taxon>
        <taxon>Metazoa</taxon>
        <taxon>Ecdysozoa</taxon>
        <taxon>Arthropoda</taxon>
        <taxon>Hexapoda</taxon>
        <taxon>Insecta</taxon>
        <taxon>Pterygota</taxon>
        <taxon>Neoptera</taxon>
        <taxon>Endopterygota</taxon>
        <taxon>Hymenoptera</taxon>
        <taxon>Apocrita</taxon>
        <taxon>Aculeata</taxon>
        <taxon>Formicoidea</taxon>
        <taxon>Formicidae</taxon>
        <taxon>Myrmicinae</taxon>
        <taxon>Atta</taxon>
    </lineage>
</organism>
<dbReference type="AlphaFoldDB" id="A0A195AZF7"/>
<evidence type="ECO:0000256" key="1">
    <source>
        <dbReference type="SAM" id="MobiDB-lite"/>
    </source>
</evidence>
<keyword evidence="3" id="KW-1185">Reference proteome</keyword>
<gene>
    <name evidence="2" type="ORF">ALC53_11927</name>
</gene>
<dbReference type="Proteomes" id="UP000078540">
    <property type="component" value="Unassembled WGS sequence"/>
</dbReference>
<protein>
    <submittedName>
        <fullName evidence="2">Uncharacterized protein</fullName>
    </submittedName>
</protein>
<proteinExistence type="predicted"/>
<evidence type="ECO:0000313" key="2">
    <source>
        <dbReference type="EMBL" id="KYM77586.1"/>
    </source>
</evidence>
<accession>A0A195AZF7</accession>